<comment type="function">
    <text evidence="10">Part of an ABC transporter complex. Responsible for energy coupling to the transport system.</text>
</comment>
<reference evidence="11" key="1">
    <citation type="submission" date="2019-11" db="EMBL/GenBank/DDBJ databases">
        <authorList>
            <person name="Feng L."/>
        </authorList>
    </citation>
    <scope>NUCLEOTIDE SEQUENCE</scope>
    <source>
        <strain evidence="11">AcaccaeLFYP115</strain>
    </source>
</reference>
<dbReference type="GO" id="GO:0042626">
    <property type="term" value="F:ATPase-coupled transmembrane transporter activity"/>
    <property type="evidence" value="ECO:0007669"/>
    <property type="project" value="TreeGrafter"/>
</dbReference>
<evidence type="ECO:0000256" key="9">
    <source>
        <dbReference type="ARBA" id="ARBA00025157"/>
    </source>
</evidence>
<sequence>MKMESIIKADNLYFTYDGENTPALNGLSLDIQKGKKIAVMGANGSGKSTFFLCLNGILKPQKGTLFFCGTPYSYDRKSLLELRHRIGIVFQDPDNQLFSASVLQEISFGILNLGADSETALKETEKIMDALDITELKDRPTHILSGGQKKQVAIADILVMHPDIVILDEPAAALDPKHTALVNGTIDQMTEAGLTVLISTHDPDYAFSWADQIILFHQGRVLKSGSPIEVFSDQAALTLTNLSRPAVLSMYGSLCRKKIINTGIPIPKNLKELEQIIEGI</sequence>
<evidence type="ECO:0000256" key="10">
    <source>
        <dbReference type="RuleBase" id="RU364103"/>
    </source>
</evidence>
<name>A0A6N2TG96_9FIRM</name>
<evidence type="ECO:0000256" key="1">
    <source>
        <dbReference type="ARBA" id="ARBA00004202"/>
    </source>
</evidence>
<dbReference type="InterPro" id="IPR015856">
    <property type="entry name" value="ABC_transpr_CbiO/EcfA_su"/>
</dbReference>
<dbReference type="InterPro" id="IPR003439">
    <property type="entry name" value="ABC_transporter-like_ATP-bd"/>
</dbReference>
<evidence type="ECO:0000256" key="8">
    <source>
        <dbReference type="ARBA" id="ARBA00023136"/>
    </source>
</evidence>
<keyword evidence="7" id="KW-1278">Translocase</keyword>
<protein>
    <recommendedName>
        <fullName evidence="10">ABC transporter ATP-binding protein</fullName>
    </recommendedName>
</protein>
<dbReference type="EMBL" id="CACRSQ010000003">
    <property type="protein sequence ID" value="VYT03011.1"/>
    <property type="molecule type" value="Genomic_DNA"/>
</dbReference>
<dbReference type="PROSITE" id="PS50893">
    <property type="entry name" value="ABC_TRANSPORTER_2"/>
    <property type="match status" value="1"/>
</dbReference>
<evidence type="ECO:0000256" key="2">
    <source>
        <dbReference type="ARBA" id="ARBA00005417"/>
    </source>
</evidence>
<dbReference type="GO" id="GO:0006824">
    <property type="term" value="P:cobalt ion transport"/>
    <property type="evidence" value="ECO:0007669"/>
    <property type="project" value="InterPro"/>
</dbReference>
<keyword evidence="8 10" id="KW-0472">Membrane</keyword>
<dbReference type="Pfam" id="PF00005">
    <property type="entry name" value="ABC_tran"/>
    <property type="match status" value="1"/>
</dbReference>
<dbReference type="SUPFAM" id="SSF52540">
    <property type="entry name" value="P-loop containing nucleoside triphosphate hydrolases"/>
    <property type="match status" value="1"/>
</dbReference>
<gene>
    <name evidence="11" type="primary">cbiO_1</name>
    <name evidence="11" type="ORF">ACLFYP115_01367</name>
</gene>
<proteinExistence type="inferred from homology"/>
<dbReference type="GO" id="GO:0005524">
    <property type="term" value="F:ATP binding"/>
    <property type="evidence" value="ECO:0007669"/>
    <property type="project" value="UniProtKB-UniRule"/>
</dbReference>
<dbReference type="SMART" id="SM00382">
    <property type="entry name" value="AAA"/>
    <property type="match status" value="1"/>
</dbReference>
<comment type="function">
    <text evidence="9">Probably part of an ABC transporter complex. Responsible for energy coupling to the transport system.</text>
</comment>
<evidence type="ECO:0000256" key="6">
    <source>
        <dbReference type="ARBA" id="ARBA00022840"/>
    </source>
</evidence>
<dbReference type="GO" id="GO:0016887">
    <property type="term" value="F:ATP hydrolysis activity"/>
    <property type="evidence" value="ECO:0007669"/>
    <property type="project" value="InterPro"/>
</dbReference>
<dbReference type="InterPro" id="IPR003593">
    <property type="entry name" value="AAA+_ATPase"/>
</dbReference>
<comment type="subcellular location">
    <subcellularLocation>
        <location evidence="1 10">Cell membrane</location>
        <topology evidence="1 10">Peripheral membrane protein</topology>
    </subcellularLocation>
</comment>
<comment type="similarity">
    <text evidence="2 10">Belongs to the ABC transporter superfamily.</text>
</comment>
<dbReference type="GO" id="GO:0043190">
    <property type="term" value="C:ATP-binding cassette (ABC) transporter complex"/>
    <property type="evidence" value="ECO:0007669"/>
    <property type="project" value="TreeGrafter"/>
</dbReference>
<dbReference type="RefSeq" id="WP_156340521.1">
    <property type="nucleotide sequence ID" value="NZ_BAABZP010000002.1"/>
</dbReference>
<dbReference type="AlphaFoldDB" id="A0A6N2TG96"/>
<dbReference type="InterPro" id="IPR027417">
    <property type="entry name" value="P-loop_NTPase"/>
</dbReference>
<evidence type="ECO:0000256" key="4">
    <source>
        <dbReference type="ARBA" id="ARBA00022475"/>
    </source>
</evidence>
<organism evidence="11">
    <name type="scientific">Anaerostipes caccae</name>
    <dbReference type="NCBI Taxonomy" id="105841"/>
    <lineage>
        <taxon>Bacteria</taxon>
        <taxon>Bacillati</taxon>
        <taxon>Bacillota</taxon>
        <taxon>Clostridia</taxon>
        <taxon>Lachnospirales</taxon>
        <taxon>Lachnospiraceae</taxon>
        <taxon>Anaerostipes</taxon>
    </lineage>
</organism>
<dbReference type="PANTHER" id="PTHR43553">
    <property type="entry name" value="HEAVY METAL TRANSPORTER"/>
    <property type="match status" value="1"/>
</dbReference>
<dbReference type="Gene3D" id="3.40.50.300">
    <property type="entry name" value="P-loop containing nucleotide triphosphate hydrolases"/>
    <property type="match status" value="1"/>
</dbReference>
<accession>A0A6N2TG96</accession>
<dbReference type="PANTHER" id="PTHR43553:SF24">
    <property type="entry name" value="ENERGY-COUPLING FACTOR TRANSPORTER ATP-BINDING PROTEIN ECFA1"/>
    <property type="match status" value="1"/>
</dbReference>
<dbReference type="NCBIfam" id="TIGR01166">
    <property type="entry name" value="cbiO"/>
    <property type="match status" value="1"/>
</dbReference>
<keyword evidence="4 10" id="KW-1003">Cell membrane</keyword>
<keyword evidence="11" id="KW-0378">Hydrolase</keyword>
<dbReference type="InterPro" id="IPR050095">
    <property type="entry name" value="ECF_ABC_transporter_ATP-bd"/>
</dbReference>
<evidence type="ECO:0000313" key="11">
    <source>
        <dbReference type="EMBL" id="VYT03011.1"/>
    </source>
</evidence>
<evidence type="ECO:0000256" key="3">
    <source>
        <dbReference type="ARBA" id="ARBA00022448"/>
    </source>
</evidence>
<evidence type="ECO:0000256" key="5">
    <source>
        <dbReference type="ARBA" id="ARBA00022741"/>
    </source>
</evidence>
<dbReference type="FunFam" id="3.40.50.300:FF:000224">
    <property type="entry name" value="Energy-coupling factor transporter ATP-binding protein EcfA"/>
    <property type="match status" value="1"/>
</dbReference>
<keyword evidence="5 10" id="KW-0547">Nucleotide-binding</keyword>
<dbReference type="CDD" id="cd03225">
    <property type="entry name" value="ABC_cobalt_CbiO_domain1"/>
    <property type="match status" value="1"/>
</dbReference>
<keyword evidence="3 10" id="KW-0813">Transport</keyword>
<keyword evidence="6 10" id="KW-0067">ATP-binding</keyword>
<dbReference type="InterPro" id="IPR005876">
    <property type="entry name" value="Co_trans_ATP-bd"/>
</dbReference>
<evidence type="ECO:0000256" key="7">
    <source>
        <dbReference type="ARBA" id="ARBA00022967"/>
    </source>
</evidence>